<dbReference type="PANTHER" id="PTHR13946">
    <property type="entry name" value="DNA-DIRECTED RNA POLYMERASE I,II,III"/>
    <property type="match status" value="1"/>
</dbReference>
<comment type="caution">
    <text evidence="5">The sequence shown here is derived from an EMBL/GenBank/DDBJ whole genome shotgun (WGS) entry which is preliminary data.</text>
</comment>
<comment type="similarity">
    <text evidence="3">Belongs to the archaeal Rpo11/eukaryotic RPB11/RPC19 RNA polymerase subunit family.</text>
</comment>
<dbReference type="SUPFAM" id="SSF55257">
    <property type="entry name" value="RBP11-like subunits of RNA polymerase"/>
    <property type="match status" value="2"/>
</dbReference>
<evidence type="ECO:0000259" key="4">
    <source>
        <dbReference type="Pfam" id="PF13656"/>
    </source>
</evidence>
<dbReference type="InterPro" id="IPR033898">
    <property type="entry name" value="RNAP_AC19"/>
</dbReference>
<evidence type="ECO:0000256" key="2">
    <source>
        <dbReference type="ARBA" id="ARBA00023163"/>
    </source>
</evidence>
<feature type="domain" description="DNA-directed RNA polymerase RBP11-like dimerisation" evidence="4">
    <location>
        <begin position="29"/>
        <end position="53"/>
    </location>
</feature>
<evidence type="ECO:0000313" key="6">
    <source>
        <dbReference type="Proteomes" id="UP001159405"/>
    </source>
</evidence>
<reference evidence="5 6" key="1">
    <citation type="submission" date="2022-05" db="EMBL/GenBank/DDBJ databases">
        <authorList>
            <consortium name="Genoscope - CEA"/>
            <person name="William W."/>
        </authorList>
    </citation>
    <scope>NUCLEOTIDE SEQUENCE [LARGE SCALE GENOMIC DNA]</scope>
</reference>
<dbReference type="InterPro" id="IPR036603">
    <property type="entry name" value="RBP11-like"/>
</dbReference>
<protein>
    <recommendedName>
        <fullName evidence="4">DNA-directed RNA polymerase RBP11-like dimerisation domain-containing protein</fullName>
    </recommendedName>
</protein>
<gene>
    <name evidence="5" type="ORF">PLOB_00032784</name>
</gene>
<dbReference type="Proteomes" id="UP001159405">
    <property type="component" value="Unassembled WGS sequence"/>
</dbReference>
<accession>A0ABN8P203</accession>
<dbReference type="CDD" id="cd07029">
    <property type="entry name" value="RNAP_I_III_AC19"/>
    <property type="match status" value="1"/>
</dbReference>
<dbReference type="HAMAP" id="MF_00261">
    <property type="entry name" value="RNApol_arch_Rpo11"/>
    <property type="match status" value="1"/>
</dbReference>
<dbReference type="Pfam" id="PF13656">
    <property type="entry name" value="RNA_pol_L_2"/>
    <property type="match status" value="2"/>
</dbReference>
<keyword evidence="1" id="KW-0240">DNA-directed RNA polymerase</keyword>
<dbReference type="InterPro" id="IPR022905">
    <property type="entry name" value="Rpo11-like"/>
</dbReference>
<sequence length="159" mass="17850">MAAGEAGVEQEINRRLEVMPTGDPDDETCATFVLHEEDHTLGNSLRYIIMKNNYRIPCCLQAHTNKKSFPNKIYKIILCLSLHCSPDVVFCGYSVPHPSENKINLRIQTNGPPAVDVLRRGLSELTALCEHMLATFETAVEEHKDSKQNGDFEMSTTED</sequence>
<name>A0ABN8P203_9CNID</name>
<dbReference type="Gene3D" id="3.30.1360.10">
    <property type="entry name" value="RNA polymerase, RBP11-like subunit"/>
    <property type="match status" value="1"/>
</dbReference>
<dbReference type="InterPro" id="IPR009025">
    <property type="entry name" value="RBP11-like_dimer"/>
</dbReference>
<feature type="domain" description="DNA-directed RNA polymerase RBP11-like dimerisation" evidence="4">
    <location>
        <begin position="81"/>
        <end position="133"/>
    </location>
</feature>
<dbReference type="EMBL" id="CALNXK010000043">
    <property type="protein sequence ID" value="CAH3127080.1"/>
    <property type="molecule type" value="Genomic_DNA"/>
</dbReference>
<proteinExistence type="inferred from homology"/>
<evidence type="ECO:0000256" key="3">
    <source>
        <dbReference type="ARBA" id="ARBA00025751"/>
    </source>
</evidence>
<evidence type="ECO:0000256" key="1">
    <source>
        <dbReference type="ARBA" id="ARBA00022478"/>
    </source>
</evidence>
<evidence type="ECO:0000313" key="5">
    <source>
        <dbReference type="EMBL" id="CAH3127080.1"/>
    </source>
</evidence>
<organism evidence="5 6">
    <name type="scientific">Porites lobata</name>
    <dbReference type="NCBI Taxonomy" id="104759"/>
    <lineage>
        <taxon>Eukaryota</taxon>
        <taxon>Metazoa</taxon>
        <taxon>Cnidaria</taxon>
        <taxon>Anthozoa</taxon>
        <taxon>Hexacorallia</taxon>
        <taxon>Scleractinia</taxon>
        <taxon>Fungiina</taxon>
        <taxon>Poritidae</taxon>
        <taxon>Porites</taxon>
    </lineage>
</organism>
<keyword evidence="6" id="KW-1185">Reference proteome</keyword>
<dbReference type="PANTHER" id="PTHR13946:SF28">
    <property type="entry name" value="DNA-DIRECTED RNA POLYMERASES I AND III SUBUNIT RPAC2"/>
    <property type="match status" value="1"/>
</dbReference>
<keyword evidence="2" id="KW-0804">Transcription</keyword>